<accession>A0A1I3FVL0</accession>
<dbReference type="OrthoDB" id="3785402at2"/>
<organism evidence="2 3">
    <name type="scientific">Nocardioides psychrotolerans</name>
    <dbReference type="NCBI Taxonomy" id="1005945"/>
    <lineage>
        <taxon>Bacteria</taxon>
        <taxon>Bacillati</taxon>
        <taxon>Actinomycetota</taxon>
        <taxon>Actinomycetes</taxon>
        <taxon>Propionibacteriales</taxon>
        <taxon>Nocardioidaceae</taxon>
        <taxon>Nocardioides</taxon>
    </lineage>
</organism>
<gene>
    <name evidence="2" type="ORF">SAMN05216561_105173</name>
</gene>
<dbReference type="STRING" id="1005945.SAMN05216561_105173"/>
<dbReference type="InterPro" id="IPR003594">
    <property type="entry name" value="HATPase_dom"/>
</dbReference>
<dbReference type="Proteomes" id="UP000198649">
    <property type="component" value="Unassembled WGS sequence"/>
</dbReference>
<keyword evidence="2" id="KW-0418">Kinase</keyword>
<evidence type="ECO:0000259" key="1">
    <source>
        <dbReference type="Pfam" id="PF13581"/>
    </source>
</evidence>
<keyword evidence="3" id="KW-1185">Reference proteome</keyword>
<dbReference type="Gene3D" id="3.30.565.10">
    <property type="entry name" value="Histidine kinase-like ATPase, C-terminal domain"/>
    <property type="match status" value="1"/>
</dbReference>
<dbReference type="CDD" id="cd16936">
    <property type="entry name" value="HATPase_RsbW-like"/>
    <property type="match status" value="1"/>
</dbReference>
<dbReference type="Pfam" id="PF13581">
    <property type="entry name" value="HATPase_c_2"/>
    <property type="match status" value="1"/>
</dbReference>
<dbReference type="GO" id="GO:0016301">
    <property type="term" value="F:kinase activity"/>
    <property type="evidence" value="ECO:0007669"/>
    <property type="project" value="UniProtKB-KW"/>
</dbReference>
<evidence type="ECO:0000313" key="2">
    <source>
        <dbReference type="EMBL" id="SFI15215.1"/>
    </source>
</evidence>
<protein>
    <submittedName>
        <fullName evidence="2">Serine/threonine-protein kinase RsbW</fullName>
    </submittedName>
</protein>
<dbReference type="EMBL" id="FOQG01000005">
    <property type="protein sequence ID" value="SFI15215.1"/>
    <property type="molecule type" value="Genomic_DNA"/>
</dbReference>
<evidence type="ECO:0000313" key="3">
    <source>
        <dbReference type="Proteomes" id="UP000198649"/>
    </source>
</evidence>
<proteinExistence type="predicted"/>
<dbReference type="InterPro" id="IPR036890">
    <property type="entry name" value="HATPase_C_sf"/>
</dbReference>
<sequence>MTEPGPARAVIALENRLSLSAPATPEIMDLVHAMLEHLWISNPDISDRDRIRFEMSVIEILGNVVEHAYAADHVDVPGQDGRRFEIVIGVTDTQLMAHLGDNGLPTALDLSGVAMPDVLAESGRGLALATAALDDLSYERADGRNLWDLLCLRASE</sequence>
<dbReference type="AlphaFoldDB" id="A0A1I3FVL0"/>
<dbReference type="RefSeq" id="WP_091111962.1">
    <property type="nucleotide sequence ID" value="NZ_BKAF01000006.1"/>
</dbReference>
<feature type="domain" description="Histidine kinase/HSP90-like ATPase" evidence="1">
    <location>
        <begin position="22"/>
        <end position="145"/>
    </location>
</feature>
<reference evidence="2 3" key="1">
    <citation type="submission" date="2016-10" db="EMBL/GenBank/DDBJ databases">
        <authorList>
            <person name="de Groot N.N."/>
        </authorList>
    </citation>
    <scope>NUCLEOTIDE SEQUENCE [LARGE SCALE GENOMIC DNA]</scope>
    <source>
        <strain evidence="2 3">CGMCC 1.11156</strain>
    </source>
</reference>
<keyword evidence="2" id="KW-0808">Transferase</keyword>
<name>A0A1I3FVL0_9ACTN</name>